<gene>
    <name evidence="2" type="ORF">X474_00005</name>
</gene>
<keyword evidence="1" id="KW-0472">Membrane</keyword>
<accession>A0A0D2JCA5</accession>
<reference evidence="2 3" key="1">
    <citation type="submission" date="2013-11" db="EMBL/GenBank/DDBJ databases">
        <title>Metagenomic analysis of a methanogenic consortium involved in long chain n-alkane degradation.</title>
        <authorList>
            <person name="Davidova I.A."/>
            <person name="Callaghan A.V."/>
            <person name="Wawrik B."/>
            <person name="Pruitt S."/>
            <person name="Marks C."/>
            <person name="Duncan K.E."/>
            <person name="Suflita J.M."/>
        </authorList>
    </citation>
    <scope>NUCLEOTIDE SEQUENCE [LARGE SCALE GENOMIC DNA]</scope>
    <source>
        <strain evidence="2 3">SPR</strain>
    </source>
</reference>
<dbReference type="PATRIC" id="fig|1429043.3.peg.1"/>
<dbReference type="EMBL" id="AZAC01000001">
    <property type="protein sequence ID" value="KIX15774.1"/>
    <property type="molecule type" value="Genomic_DNA"/>
</dbReference>
<dbReference type="InterPro" id="IPR014509">
    <property type="entry name" value="YjdF-like"/>
</dbReference>
<dbReference type="RefSeq" id="WP_044346026.1">
    <property type="nucleotide sequence ID" value="NZ_AZAC01000001.1"/>
</dbReference>
<dbReference type="InParanoid" id="A0A0D2JCA5"/>
<dbReference type="OrthoDB" id="9786473at2"/>
<dbReference type="InterPro" id="IPR058534">
    <property type="entry name" value="YjdF"/>
</dbReference>
<feature type="transmembrane region" description="Helical" evidence="1">
    <location>
        <begin position="51"/>
        <end position="72"/>
    </location>
</feature>
<dbReference type="FunCoup" id="A0A0D2JCA5">
    <property type="interactions" value="14"/>
</dbReference>
<protein>
    <submittedName>
        <fullName evidence="2">Membrane protein</fullName>
    </submittedName>
</protein>
<sequence length="198" mass="22667">MPVFYLVSFLAVLVWSLVRPYDYFTWFLEVVPALIYAVVLIALYKRHKPTPLLLGLIWAHCLILMVGGHYTYARVPLFDWLKEVMDWQRNNYDKVGHLAQGFIPAIIAREVLLRLNVLNDRRWLAPICTCICLAISAAYELVEWGVAVMTGEGAEDFLGTQGYVWDTQSDMGLAFLGAILALALLWRLHDRQLARLRA</sequence>
<keyword evidence="3" id="KW-1185">Reference proteome</keyword>
<dbReference type="PIRSF" id="PIRSF020606">
    <property type="entry name" value="UCP020606"/>
    <property type="match status" value="1"/>
</dbReference>
<dbReference type="Proteomes" id="UP000032233">
    <property type="component" value="Unassembled WGS sequence"/>
</dbReference>
<comment type="caution">
    <text evidence="2">The sequence shown here is derived from an EMBL/GenBank/DDBJ whole genome shotgun (WGS) entry which is preliminary data.</text>
</comment>
<feature type="transmembrane region" description="Helical" evidence="1">
    <location>
        <begin position="171"/>
        <end position="188"/>
    </location>
</feature>
<evidence type="ECO:0000313" key="2">
    <source>
        <dbReference type="EMBL" id="KIX15774.1"/>
    </source>
</evidence>
<dbReference type="Pfam" id="PF09997">
    <property type="entry name" value="DUF2238"/>
    <property type="match status" value="1"/>
</dbReference>
<organism evidence="2 3">
    <name type="scientific">Dethiosulfatarculus sandiegensis</name>
    <dbReference type="NCBI Taxonomy" id="1429043"/>
    <lineage>
        <taxon>Bacteria</taxon>
        <taxon>Pseudomonadati</taxon>
        <taxon>Thermodesulfobacteriota</taxon>
        <taxon>Desulfarculia</taxon>
        <taxon>Desulfarculales</taxon>
        <taxon>Desulfarculaceae</taxon>
        <taxon>Dethiosulfatarculus</taxon>
    </lineage>
</organism>
<evidence type="ECO:0000256" key="1">
    <source>
        <dbReference type="SAM" id="Phobius"/>
    </source>
</evidence>
<dbReference type="AlphaFoldDB" id="A0A0D2JCA5"/>
<name>A0A0D2JCA5_9BACT</name>
<feature type="transmembrane region" description="Helical" evidence="1">
    <location>
        <begin position="26"/>
        <end position="44"/>
    </location>
</feature>
<proteinExistence type="predicted"/>
<keyword evidence="1" id="KW-0812">Transmembrane</keyword>
<dbReference type="STRING" id="1429043.X474_00005"/>
<evidence type="ECO:0000313" key="3">
    <source>
        <dbReference type="Proteomes" id="UP000032233"/>
    </source>
</evidence>
<keyword evidence="1" id="KW-1133">Transmembrane helix</keyword>